<evidence type="ECO:0000256" key="1">
    <source>
        <dbReference type="ARBA" id="ARBA00004370"/>
    </source>
</evidence>
<evidence type="ECO:0000313" key="9">
    <source>
        <dbReference type="EMBL" id="SFN09551.1"/>
    </source>
</evidence>
<feature type="transmembrane region" description="Helical" evidence="6">
    <location>
        <begin position="12"/>
        <end position="32"/>
    </location>
</feature>
<evidence type="ECO:0000256" key="3">
    <source>
        <dbReference type="ARBA" id="ARBA00029447"/>
    </source>
</evidence>
<dbReference type="OrthoDB" id="9179351at2"/>
<reference evidence="10" key="1">
    <citation type="submission" date="2016-10" db="EMBL/GenBank/DDBJ databases">
        <authorList>
            <person name="Varghese N."/>
            <person name="Submissions S."/>
        </authorList>
    </citation>
    <scope>NUCLEOTIDE SEQUENCE [LARGE SCALE GENOMIC DNA]</scope>
    <source>
        <strain evidence="10">DSM 6150</strain>
    </source>
</reference>
<feature type="domain" description="HAMP" evidence="8">
    <location>
        <begin position="211"/>
        <end position="264"/>
    </location>
</feature>
<keyword evidence="6" id="KW-1133">Transmembrane helix</keyword>
<dbReference type="Proteomes" id="UP000242869">
    <property type="component" value="Unassembled WGS sequence"/>
</dbReference>
<dbReference type="GO" id="GO:0004888">
    <property type="term" value="F:transmembrane signaling receptor activity"/>
    <property type="evidence" value="ECO:0007669"/>
    <property type="project" value="InterPro"/>
</dbReference>
<dbReference type="FunFam" id="1.10.287.950:FF:000001">
    <property type="entry name" value="Methyl-accepting chemotaxis sensory transducer"/>
    <property type="match status" value="1"/>
</dbReference>
<dbReference type="PRINTS" id="PR00260">
    <property type="entry name" value="CHEMTRNSDUCR"/>
</dbReference>
<evidence type="ECO:0000256" key="2">
    <source>
        <dbReference type="ARBA" id="ARBA00023224"/>
    </source>
</evidence>
<dbReference type="InterPro" id="IPR003660">
    <property type="entry name" value="HAMP_dom"/>
</dbReference>
<feature type="coiled-coil region" evidence="5">
    <location>
        <begin position="83"/>
        <end position="130"/>
    </location>
</feature>
<dbReference type="SMART" id="SM00283">
    <property type="entry name" value="MA"/>
    <property type="match status" value="1"/>
</dbReference>
<dbReference type="CDD" id="cd06225">
    <property type="entry name" value="HAMP"/>
    <property type="match status" value="1"/>
</dbReference>
<dbReference type="InterPro" id="IPR004089">
    <property type="entry name" value="MCPsignal_dom"/>
</dbReference>
<dbReference type="RefSeq" id="WP_091190925.1">
    <property type="nucleotide sequence ID" value="NZ_FOVE01000003.1"/>
</dbReference>
<keyword evidence="6" id="KW-0472">Membrane</keyword>
<dbReference type="Pfam" id="PF00015">
    <property type="entry name" value="MCPsignal"/>
    <property type="match status" value="1"/>
</dbReference>
<dbReference type="EMBL" id="FOVE01000003">
    <property type="protein sequence ID" value="SFN09551.1"/>
    <property type="molecule type" value="Genomic_DNA"/>
</dbReference>
<dbReference type="PROSITE" id="PS50885">
    <property type="entry name" value="HAMP"/>
    <property type="match status" value="1"/>
</dbReference>
<evidence type="ECO:0000256" key="5">
    <source>
        <dbReference type="SAM" id="Coils"/>
    </source>
</evidence>
<dbReference type="InterPro" id="IPR004090">
    <property type="entry name" value="Chemotax_Me-accpt_rcpt"/>
</dbReference>
<accession>A0A1I4W7E5</accession>
<name>A0A1I4W7E5_9NEIS</name>
<keyword evidence="10" id="KW-1185">Reference proteome</keyword>
<dbReference type="PANTHER" id="PTHR32089">
    <property type="entry name" value="METHYL-ACCEPTING CHEMOTAXIS PROTEIN MCPB"/>
    <property type="match status" value="1"/>
</dbReference>
<evidence type="ECO:0000259" key="7">
    <source>
        <dbReference type="PROSITE" id="PS50111"/>
    </source>
</evidence>
<dbReference type="GO" id="GO:0007165">
    <property type="term" value="P:signal transduction"/>
    <property type="evidence" value="ECO:0007669"/>
    <property type="project" value="UniProtKB-KW"/>
</dbReference>
<dbReference type="GO" id="GO:0016020">
    <property type="term" value="C:membrane"/>
    <property type="evidence" value="ECO:0007669"/>
    <property type="project" value="UniProtKB-SubCell"/>
</dbReference>
<protein>
    <submittedName>
        <fullName evidence="9">Methyl-accepting chemotaxis protein</fullName>
    </submittedName>
</protein>
<evidence type="ECO:0000259" key="8">
    <source>
        <dbReference type="PROSITE" id="PS50885"/>
    </source>
</evidence>
<comment type="subcellular location">
    <subcellularLocation>
        <location evidence="1">Membrane</location>
    </subcellularLocation>
</comment>
<dbReference type="AlphaFoldDB" id="A0A1I4W7E5"/>
<dbReference type="Pfam" id="PF00672">
    <property type="entry name" value="HAMP"/>
    <property type="match status" value="1"/>
</dbReference>
<dbReference type="PANTHER" id="PTHR32089:SF112">
    <property type="entry name" value="LYSOZYME-LIKE PROTEIN-RELATED"/>
    <property type="match status" value="1"/>
</dbReference>
<dbReference type="Pfam" id="PF12729">
    <property type="entry name" value="4HB_MCP_1"/>
    <property type="match status" value="1"/>
</dbReference>
<dbReference type="CDD" id="cd19411">
    <property type="entry name" value="MCP2201-like_sensor"/>
    <property type="match status" value="1"/>
</dbReference>
<dbReference type="GO" id="GO:0006935">
    <property type="term" value="P:chemotaxis"/>
    <property type="evidence" value="ECO:0007669"/>
    <property type="project" value="InterPro"/>
</dbReference>
<keyword evidence="6" id="KW-0812">Transmembrane</keyword>
<feature type="domain" description="Methyl-accepting transducer" evidence="7">
    <location>
        <begin position="269"/>
        <end position="505"/>
    </location>
</feature>
<organism evidence="9 10">
    <name type="scientific">Formivibrio citricus</name>
    <dbReference type="NCBI Taxonomy" id="83765"/>
    <lineage>
        <taxon>Bacteria</taxon>
        <taxon>Pseudomonadati</taxon>
        <taxon>Pseudomonadota</taxon>
        <taxon>Betaproteobacteria</taxon>
        <taxon>Neisseriales</taxon>
        <taxon>Chitinibacteraceae</taxon>
        <taxon>Formivibrio</taxon>
    </lineage>
</organism>
<dbReference type="SMART" id="SM00304">
    <property type="entry name" value="HAMP"/>
    <property type="match status" value="1"/>
</dbReference>
<gene>
    <name evidence="9" type="ORF">SAMN05660284_00491</name>
</gene>
<keyword evidence="2 4" id="KW-0807">Transducer</keyword>
<dbReference type="InterPro" id="IPR024478">
    <property type="entry name" value="HlyB_4HB_MCP"/>
</dbReference>
<keyword evidence="5" id="KW-0175">Coiled coil</keyword>
<comment type="similarity">
    <text evidence="3">Belongs to the methyl-accepting chemotaxis (MCP) protein family.</text>
</comment>
<evidence type="ECO:0000313" key="10">
    <source>
        <dbReference type="Proteomes" id="UP000242869"/>
    </source>
</evidence>
<dbReference type="CDD" id="cd11386">
    <property type="entry name" value="MCP_signal"/>
    <property type="match status" value="1"/>
</dbReference>
<dbReference type="SUPFAM" id="SSF58104">
    <property type="entry name" value="Methyl-accepting chemotaxis protein (MCP) signaling domain"/>
    <property type="match status" value="1"/>
</dbReference>
<sequence>MKNLTVAQRIIMMIVVSVSALLIVGSVGLYVANKGSESIHQINDDSLASVQILSEARQAYMEVRINIYRHVMSTDAARMQAVEKGLEEQLQKSLKQLKDYEKLLSNDEDKKLLEANVRDLKAYAELLNSQLLPKSRKNEKDAANEVLAKQLAPLGTKVRQGFDNHLEFNKKLATETTNAALARAAQGQVFTVLAIVFGVTAIGLLAFFLIRELRFRLSRLQGMMEQVSQSLDFTARLPIARMDELGSTAFAFNNLLDKLQGNLKSIASGAQSVAAAANQMAATSTQVATASHQQSEAASGMAATVEEMTVSINHVGDRAQEANRISSESGQLAASGEEVISHTAQGINQIAATVHDAAERIHELEQHSAQISNVVAVIKEVADQTNLLALNAAIEAARAGEQGRGFAVVADEVRKLAERTASSTQEIARTIETMRASASDAVRSMEGAVAEVNQGVERAQEANDSIRRIGEGSRSAVGMVEEITTAIREQGTATNNIAIQVEKIAQMSEESSAAAEESARAARDLDRLAKEMHGIVAAYKL</sequence>
<dbReference type="InterPro" id="IPR047347">
    <property type="entry name" value="YvaQ-like_sensor"/>
</dbReference>
<evidence type="ECO:0000256" key="6">
    <source>
        <dbReference type="SAM" id="Phobius"/>
    </source>
</evidence>
<dbReference type="PROSITE" id="PS50111">
    <property type="entry name" value="CHEMOTAXIS_TRANSDUC_2"/>
    <property type="match status" value="1"/>
</dbReference>
<proteinExistence type="inferred from homology"/>
<dbReference type="STRING" id="83765.SAMN05660284_00491"/>
<dbReference type="Gene3D" id="1.10.287.950">
    <property type="entry name" value="Methyl-accepting chemotaxis protein"/>
    <property type="match status" value="1"/>
</dbReference>
<feature type="transmembrane region" description="Helical" evidence="6">
    <location>
        <begin position="189"/>
        <end position="210"/>
    </location>
</feature>
<evidence type="ECO:0000256" key="4">
    <source>
        <dbReference type="PROSITE-ProRule" id="PRU00284"/>
    </source>
</evidence>